<keyword evidence="3" id="KW-0732">Signal</keyword>
<evidence type="ECO:0000256" key="3">
    <source>
        <dbReference type="SAM" id="SignalP"/>
    </source>
</evidence>
<dbReference type="InterPro" id="IPR007621">
    <property type="entry name" value="TPM_dom"/>
</dbReference>
<evidence type="ECO:0000313" key="6">
    <source>
        <dbReference type="Proteomes" id="UP001321481"/>
    </source>
</evidence>
<feature type="domain" description="TPM" evidence="4">
    <location>
        <begin position="39"/>
        <end position="157"/>
    </location>
</feature>
<accession>A0ABT6ZA24</accession>
<comment type="caution">
    <text evidence="5">The sequence shown here is derived from an EMBL/GenBank/DDBJ whole genome shotgun (WGS) entry which is preliminary data.</text>
</comment>
<evidence type="ECO:0000259" key="4">
    <source>
        <dbReference type="Pfam" id="PF04536"/>
    </source>
</evidence>
<organism evidence="5 6">
    <name type="scientific">Microbacterium dauci</name>
    <dbReference type="NCBI Taxonomy" id="3048008"/>
    <lineage>
        <taxon>Bacteria</taxon>
        <taxon>Bacillati</taxon>
        <taxon>Actinomycetota</taxon>
        <taxon>Actinomycetes</taxon>
        <taxon>Micrococcales</taxon>
        <taxon>Microbacteriaceae</taxon>
        <taxon>Microbacterium</taxon>
    </lineage>
</organism>
<dbReference type="EMBL" id="JASJND010000001">
    <property type="protein sequence ID" value="MDJ1113013.1"/>
    <property type="molecule type" value="Genomic_DNA"/>
</dbReference>
<feature type="region of interest" description="Disordered" evidence="1">
    <location>
        <begin position="617"/>
        <end position="655"/>
    </location>
</feature>
<keyword evidence="2" id="KW-0472">Membrane</keyword>
<reference evidence="5 6" key="1">
    <citation type="submission" date="2023-05" db="EMBL/GenBank/DDBJ databases">
        <title>Microbacterium dauci sp.nov., Isolated from Carrot Rhizosphere Soil.</title>
        <authorList>
            <person name="Xiao Z."/>
            <person name="Zheng J."/>
        </authorList>
    </citation>
    <scope>NUCLEOTIDE SEQUENCE [LARGE SCALE GENOMIC DNA]</scope>
    <source>
        <strain evidence="5 6">LX3-4</strain>
    </source>
</reference>
<name>A0ABT6ZA24_9MICO</name>
<evidence type="ECO:0000313" key="5">
    <source>
        <dbReference type="EMBL" id="MDJ1113013.1"/>
    </source>
</evidence>
<gene>
    <name evidence="5" type="ORF">QNI14_00945</name>
</gene>
<sequence>MRSRRLPALAATLLISLASLAFGSVASATEPVSLDADRVVDQAGVLTDADEARVNDHLEALSSEADLDLWVVYVDEFTSPASAEEWANETAKQGNLGPDQYLLAIATEGRAYYLSADSSGPISEAAITAIERDDIEPRLGADDWAGAAIGAADGLADARNGGGASGWWIIVLVVAVIGALVIWALVRKRRRSGGAPAKTEVPLEELERRAASALVQTDDALTASQQELGFAAAEFGEEATAEFAQAIADARTALDSAFTLQQRLEDGTPDGPEQQRAWLGEIIALCERADDTLDAKAEAFDSLRDLAKNAPAALATVTAAHTAALAEVDAAAARVTELSAQYAPSALATVADNPAQARDRLDFAATQLAAAQQALTSNDGAAAAVSIRAAEQAVDQARTLEVAVDTLGGDLAAAEQHGAALLADLEADLAAAAATPDPDGRIAPIVASTRQQVETARAALTGTARDPLTVVAALERANTAIDAALGGIRDAQARAERARSVLGQTILQAKAQVSAGEDFITARRGAVGAPARTRLAEAGAALVQATQLQQSDPEQSLALAQRASSLAAEAISLAQRDVGAFSGGGSGGGGGDIGGMLGGIVLGSLLNSGGGFGGGFGGSRSRSSGFGGSRSSGSRSGGARRSSGGSRSRRGGGRF</sequence>
<feature type="signal peptide" evidence="3">
    <location>
        <begin position="1"/>
        <end position="21"/>
    </location>
</feature>
<dbReference type="Gene3D" id="3.10.310.50">
    <property type="match status" value="1"/>
</dbReference>
<feature type="chain" id="PRO_5045644147" evidence="3">
    <location>
        <begin position="22"/>
        <end position="655"/>
    </location>
</feature>
<feature type="compositionally biased region" description="Low complexity" evidence="1">
    <location>
        <begin position="631"/>
        <end position="646"/>
    </location>
</feature>
<feature type="transmembrane region" description="Helical" evidence="2">
    <location>
        <begin position="166"/>
        <end position="186"/>
    </location>
</feature>
<proteinExistence type="predicted"/>
<dbReference type="RefSeq" id="WP_283714316.1">
    <property type="nucleotide sequence ID" value="NZ_JASJND010000001.1"/>
</dbReference>
<keyword evidence="2" id="KW-0812">Transmembrane</keyword>
<keyword evidence="2" id="KW-1133">Transmembrane helix</keyword>
<dbReference type="Proteomes" id="UP001321481">
    <property type="component" value="Unassembled WGS sequence"/>
</dbReference>
<dbReference type="Pfam" id="PF04536">
    <property type="entry name" value="TPM_phosphatase"/>
    <property type="match status" value="1"/>
</dbReference>
<keyword evidence="6" id="KW-1185">Reference proteome</keyword>
<evidence type="ECO:0000256" key="2">
    <source>
        <dbReference type="SAM" id="Phobius"/>
    </source>
</evidence>
<protein>
    <submittedName>
        <fullName evidence="5">TPM domain-containing protein</fullName>
    </submittedName>
</protein>
<evidence type="ECO:0000256" key="1">
    <source>
        <dbReference type="SAM" id="MobiDB-lite"/>
    </source>
</evidence>